<sequence length="70" mass="7551">MAEDKKNSTMTRRKFLKNSGFVAGGAIGGGLFGSIIGRNLPGGTTADPSTDSQSNKNFNQAFMYFRRQSD</sequence>
<dbReference type="Proteomes" id="UP000199017">
    <property type="component" value="Unassembled WGS sequence"/>
</dbReference>
<dbReference type="EMBL" id="FNDU01000003">
    <property type="protein sequence ID" value="SDH89494.1"/>
    <property type="molecule type" value="Genomic_DNA"/>
</dbReference>
<dbReference type="STRING" id="930129.SAMN05216352_103228"/>
<feature type="compositionally biased region" description="Polar residues" evidence="1">
    <location>
        <begin position="46"/>
        <end position="58"/>
    </location>
</feature>
<dbReference type="PROSITE" id="PS51318">
    <property type="entry name" value="TAT"/>
    <property type="match status" value="1"/>
</dbReference>
<gene>
    <name evidence="3" type="ORF">SAMN05216352_103228</name>
</gene>
<name>A0A1G8G505_9BACI</name>
<evidence type="ECO:0000313" key="4">
    <source>
        <dbReference type="Proteomes" id="UP000199017"/>
    </source>
</evidence>
<dbReference type="RefSeq" id="WP_091582704.1">
    <property type="nucleotide sequence ID" value="NZ_FNDU01000003.1"/>
</dbReference>
<keyword evidence="2" id="KW-0472">Membrane</keyword>
<protein>
    <submittedName>
        <fullName evidence="3">Gluconate 2-dehydrogenase gamma chain</fullName>
    </submittedName>
</protein>
<proteinExistence type="predicted"/>
<reference evidence="3 4" key="1">
    <citation type="submission" date="2016-10" db="EMBL/GenBank/DDBJ databases">
        <authorList>
            <person name="de Groot N.N."/>
        </authorList>
    </citation>
    <scope>NUCLEOTIDE SEQUENCE [LARGE SCALE GENOMIC DNA]</scope>
    <source>
        <strain evidence="4">P4B,CCM 7963,CECT 7998,DSM 25260,IBRC-M 10614,KCTC 13821</strain>
    </source>
</reference>
<dbReference type="InterPro" id="IPR006311">
    <property type="entry name" value="TAT_signal"/>
</dbReference>
<dbReference type="AlphaFoldDB" id="A0A1G8G505"/>
<keyword evidence="2" id="KW-0812">Transmembrane</keyword>
<evidence type="ECO:0000256" key="2">
    <source>
        <dbReference type="SAM" id="Phobius"/>
    </source>
</evidence>
<feature type="region of interest" description="Disordered" evidence="1">
    <location>
        <begin position="39"/>
        <end position="58"/>
    </location>
</feature>
<evidence type="ECO:0000256" key="1">
    <source>
        <dbReference type="SAM" id="MobiDB-lite"/>
    </source>
</evidence>
<keyword evidence="4" id="KW-1185">Reference proteome</keyword>
<feature type="transmembrane region" description="Helical" evidence="2">
    <location>
        <begin position="21"/>
        <end position="40"/>
    </location>
</feature>
<organism evidence="3 4">
    <name type="scientific">Alteribacillus bidgolensis</name>
    <dbReference type="NCBI Taxonomy" id="930129"/>
    <lineage>
        <taxon>Bacteria</taxon>
        <taxon>Bacillati</taxon>
        <taxon>Bacillota</taxon>
        <taxon>Bacilli</taxon>
        <taxon>Bacillales</taxon>
        <taxon>Bacillaceae</taxon>
        <taxon>Alteribacillus</taxon>
    </lineage>
</organism>
<keyword evidence="2" id="KW-1133">Transmembrane helix</keyword>
<evidence type="ECO:0000313" key="3">
    <source>
        <dbReference type="EMBL" id="SDH89494.1"/>
    </source>
</evidence>
<accession>A0A1G8G505</accession>